<keyword evidence="6 12" id="KW-0863">Zinc-finger</keyword>
<evidence type="ECO:0000313" key="15">
    <source>
        <dbReference type="EMBL" id="CAG9325487.1"/>
    </source>
</evidence>
<dbReference type="SMART" id="SM00355">
    <property type="entry name" value="ZnF_C2H2"/>
    <property type="match status" value="2"/>
</dbReference>
<accession>A0AAU9JUT7</accession>
<evidence type="ECO:0000256" key="2">
    <source>
        <dbReference type="ARBA" id="ARBA00004123"/>
    </source>
</evidence>
<evidence type="ECO:0000256" key="13">
    <source>
        <dbReference type="SAM" id="MobiDB-lite"/>
    </source>
</evidence>
<dbReference type="GO" id="GO:0005667">
    <property type="term" value="C:transcription regulator complex"/>
    <property type="evidence" value="ECO:0007669"/>
    <property type="project" value="TreeGrafter"/>
</dbReference>
<keyword evidence="7" id="KW-0862">Zinc</keyword>
<evidence type="ECO:0000256" key="11">
    <source>
        <dbReference type="ARBA" id="ARBA00023242"/>
    </source>
</evidence>
<gene>
    <name evidence="15" type="ORF">BSTOLATCC_MIC38740</name>
</gene>
<organism evidence="15 16">
    <name type="scientific">Blepharisma stoltei</name>
    <dbReference type="NCBI Taxonomy" id="1481888"/>
    <lineage>
        <taxon>Eukaryota</taxon>
        <taxon>Sar</taxon>
        <taxon>Alveolata</taxon>
        <taxon>Ciliophora</taxon>
        <taxon>Postciliodesmatophora</taxon>
        <taxon>Heterotrichea</taxon>
        <taxon>Heterotrichida</taxon>
        <taxon>Blepharismidae</taxon>
        <taxon>Blepharisma</taxon>
    </lineage>
</organism>
<dbReference type="Proteomes" id="UP001162131">
    <property type="component" value="Unassembled WGS sequence"/>
</dbReference>
<evidence type="ECO:0000313" key="16">
    <source>
        <dbReference type="Proteomes" id="UP001162131"/>
    </source>
</evidence>
<evidence type="ECO:0000256" key="7">
    <source>
        <dbReference type="ARBA" id="ARBA00022833"/>
    </source>
</evidence>
<evidence type="ECO:0000256" key="1">
    <source>
        <dbReference type="ARBA" id="ARBA00003767"/>
    </source>
</evidence>
<keyword evidence="9" id="KW-0238">DNA-binding</keyword>
<feature type="domain" description="C2H2-type" evidence="14">
    <location>
        <begin position="35"/>
        <end position="62"/>
    </location>
</feature>
<keyword evidence="4" id="KW-0479">Metal-binding</keyword>
<dbReference type="GO" id="GO:0000978">
    <property type="term" value="F:RNA polymerase II cis-regulatory region sequence-specific DNA binding"/>
    <property type="evidence" value="ECO:0007669"/>
    <property type="project" value="TreeGrafter"/>
</dbReference>
<keyword evidence="8" id="KW-0805">Transcription regulation</keyword>
<evidence type="ECO:0000256" key="5">
    <source>
        <dbReference type="ARBA" id="ARBA00022737"/>
    </source>
</evidence>
<evidence type="ECO:0000256" key="8">
    <source>
        <dbReference type="ARBA" id="ARBA00023015"/>
    </source>
</evidence>
<dbReference type="EMBL" id="CAJZBQ010000038">
    <property type="protein sequence ID" value="CAG9325487.1"/>
    <property type="molecule type" value="Genomic_DNA"/>
</dbReference>
<evidence type="ECO:0000256" key="4">
    <source>
        <dbReference type="ARBA" id="ARBA00022723"/>
    </source>
</evidence>
<feature type="compositionally biased region" description="Polar residues" evidence="13">
    <location>
        <begin position="1"/>
        <end position="22"/>
    </location>
</feature>
<evidence type="ECO:0000256" key="6">
    <source>
        <dbReference type="ARBA" id="ARBA00022771"/>
    </source>
</evidence>
<name>A0AAU9JUT7_9CILI</name>
<evidence type="ECO:0000259" key="14">
    <source>
        <dbReference type="PROSITE" id="PS50157"/>
    </source>
</evidence>
<sequence length="144" mass="16273">MEQSQDNPVSASTRFHQKNQGNEKGLFGNSILNNYQCKSCRKILSSKQNLKEHMYIHTGEKPYVCKEPGCGQTFRQGSQLSAHRRVHTAIRTLSNTSSETIYLKLTSLLLKAEFLSESVNYNYPEPSSMDQPLISLPPIKAPQQ</sequence>
<keyword evidence="11" id="KW-0539">Nucleus</keyword>
<dbReference type="GO" id="GO:0000981">
    <property type="term" value="F:DNA-binding transcription factor activity, RNA polymerase II-specific"/>
    <property type="evidence" value="ECO:0007669"/>
    <property type="project" value="TreeGrafter"/>
</dbReference>
<feature type="domain" description="C2H2-type" evidence="14">
    <location>
        <begin position="63"/>
        <end position="92"/>
    </location>
</feature>
<dbReference type="Pfam" id="PF00096">
    <property type="entry name" value="zf-C2H2"/>
    <property type="match status" value="2"/>
</dbReference>
<comment type="caution">
    <text evidence="15">The sequence shown here is derived from an EMBL/GenBank/DDBJ whole genome shotgun (WGS) entry which is preliminary data.</text>
</comment>
<comment type="function">
    <text evidence="1">May be involved in transcriptional regulation.</text>
</comment>
<dbReference type="GO" id="GO:0008270">
    <property type="term" value="F:zinc ion binding"/>
    <property type="evidence" value="ECO:0007669"/>
    <property type="project" value="UniProtKB-KW"/>
</dbReference>
<evidence type="ECO:0000256" key="10">
    <source>
        <dbReference type="ARBA" id="ARBA00023163"/>
    </source>
</evidence>
<dbReference type="SUPFAM" id="SSF57667">
    <property type="entry name" value="beta-beta-alpha zinc fingers"/>
    <property type="match status" value="1"/>
</dbReference>
<dbReference type="GO" id="GO:0031519">
    <property type="term" value="C:PcG protein complex"/>
    <property type="evidence" value="ECO:0007669"/>
    <property type="project" value="TreeGrafter"/>
</dbReference>
<feature type="region of interest" description="Disordered" evidence="13">
    <location>
        <begin position="1"/>
        <end position="23"/>
    </location>
</feature>
<evidence type="ECO:0000256" key="3">
    <source>
        <dbReference type="ARBA" id="ARBA00006991"/>
    </source>
</evidence>
<keyword evidence="16" id="KW-1185">Reference proteome</keyword>
<dbReference type="FunFam" id="3.30.160.60:FF:000028">
    <property type="entry name" value="zinc finger protein 90 homolog"/>
    <property type="match status" value="1"/>
</dbReference>
<protein>
    <recommendedName>
        <fullName evidence="14">C2H2-type domain-containing protein</fullName>
    </recommendedName>
</protein>
<comment type="similarity">
    <text evidence="3">Belongs to the krueppel C2H2-type zinc-finger protein family.</text>
</comment>
<evidence type="ECO:0000256" key="12">
    <source>
        <dbReference type="PROSITE-ProRule" id="PRU00042"/>
    </source>
</evidence>
<dbReference type="GO" id="GO:0000785">
    <property type="term" value="C:chromatin"/>
    <property type="evidence" value="ECO:0007669"/>
    <property type="project" value="TreeGrafter"/>
</dbReference>
<proteinExistence type="inferred from homology"/>
<comment type="subcellular location">
    <subcellularLocation>
        <location evidence="2">Nucleus</location>
    </subcellularLocation>
</comment>
<dbReference type="PANTHER" id="PTHR14003:SF19">
    <property type="entry name" value="YY2 TRANSCRIPTION FACTOR"/>
    <property type="match status" value="1"/>
</dbReference>
<dbReference type="AlphaFoldDB" id="A0AAU9JUT7"/>
<dbReference type="PANTHER" id="PTHR14003">
    <property type="entry name" value="TRANSCRIPTIONAL REPRESSOR PROTEIN YY"/>
    <property type="match status" value="1"/>
</dbReference>
<keyword evidence="10" id="KW-0804">Transcription</keyword>
<dbReference type="PROSITE" id="PS00028">
    <property type="entry name" value="ZINC_FINGER_C2H2_1"/>
    <property type="match status" value="2"/>
</dbReference>
<dbReference type="Gene3D" id="3.30.160.60">
    <property type="entry name" value="Classic Zinc Finger"/>
    <property type="match status" value="2"/>
</dbReference>
<dbReference type="InterPro" id="IPR013087">
    <property type="entry name" value="Znf_C2H2_type"/>
</dbReference>
<dbReference type="FunFam" id="3.30.160.60:FF:001498">
    <property type="entry name" value="Zinc finger protein 404"/>
    <property type="match status" value="1"/>
</dbReference>
<evidence type="ECO:0000256" key="9">
    <source>
        <dbReference type="ARBA" id="ARBA00023125"/>
    </source>
</evidence>
<keyword evidence="5" id="KW-0677">Repeat</keyword>
<dbReference type="InterPro" id="IPR036236">
    <property type="entry name" value="Znf_C2H2_sf"/>
</dbReference>
<dbReference type="PROSITE" id="PS50157">
    <property type="entry name" value="ZINC_FINGER_C2H2_2"/>
    <property type="match status" value="2"/>
</dbReference>
<reference evidence="15" key="1">
    <citation type="submission" date="2021-09" db="EMBL/GenBank/DDBJ databases">
        <authorList>
            <consortium name="AG Swart"/>
            <person name="Singh M."/>
            <person name="Singh A."/>
            <person name="Seah K."/>
            <person name="Emmerich C."/>
        </authorList>
    </citation>
    <scope>NUCLEOTIDE SEQUENCE</scope>
    <source>
        <strain evidence="15">ATCC30299</strain>
    </source>
</reference>